<keyword evidence="4" id="KW-0460">Magnesium</keyword>
<dbReference type="InterPro" id="IPR006439">
    <property type="entry name" value="HAD-SF_hydro_IA"/>
</dbReference>
<dbReference type="Pfam" id="PF00702">
    <property type="entry name" value="Hydrolase"/>
    <property type="match status" value="1"/>
</dbReference>
<evidence type="ECO:0000256" key="2">
    <source>
        <dbReference type="ARBA" id="ARBA00006171"/>
    </source>
</evidence>
<evidence type="ECO:0000256" key="4">
    <source>
        <dbReference type="ARBA" id="ARBA00022842"/>
    </source>
</evidence>
<keyword evidence="3" id="KW-0479">Metal-binding</keyword>
<dbReference type="InterPro" id="IPR023198">
    <property type="entry name" value="PGP-like_dom2"/>
</dbReference>
<protein>
    <recommendedName>
        <fullName evidence="7">Hydrolase</fullName>
    </recommendedName>
</protein>
<dbReference type="CDD" id="cd07526">
    <property type="entry name" value="HAD_BPGM_like"/>
    <property type="match status" value="1"/>
</dbReference>
<dbReference type="PANTHER" id="PTHR46193:SF10">
    <property type="entry name" value="6-PHOSPHOGLUCONATE PHOSPHATASE"/>
    <property type="match status" value="1"/>
</dbReference>
<dbReference type="SFLD" id="SFLDG01129">
    <property type="entry name" value="C1.5:_HAD__Beta-PGM__Phosphata"/>
    <property type="match status" value="1"/>
</dbReference>
<evidence type="ECO:0000256" key="1">
    <source>
        <dbReference type="ARBA" id="ARBA00001946"/>
    </source>
</evidence>
<dbReference type="Gene3D" id="1.10.150.240">
    <property type="entry name" value="Putative phosphatase, domain 2"/>
    <property type="match status" value="1"/>
</dbReference>
<comment type="cofactor">
    <cofactor evidence="1">
        <name>Mg(2+)</name>
        <dbReference type="ChEBI" id="CHEBI:18420"/>
    </cofactor>
</comment>
<dbReference type="AlphaFoldDB" id="A0A1C1Z1P8"/>
<dbReference type="Gene3D" id="3.40.50.1000">
    <property type="entry name" value="HAD superfamily/HAD-like"/>
    <property type="match status" value="1"/>
</dbReference>
<comment type="similarity">
    <text evidence="2">Belongs to the HAD-like hydrolase superfamily. CbbY/CbbZ/Gph/YieH family.</text>
</comment>
<proteinExistence type="inferred from homology"/>
<comment type="caution">
    <text evidence="5">The sequence shown here is derived from an EMBL/GenBank/DDBJ whole genome shotgun (WGS) entry which is preliminary data.</text>
</comment>
<reference evidence="5 6" key="1">
    <citation type="submission" date="2015-12" db="EMBL/GenBank/DDBJ databases">
        <authorList>
            <person name="Shamseldin A."/>
            <person name="Moawad H."/>
            <person name="Abd El-Rahim W.M."/>
            <person name="Sadowsky M.J."/>
        </authorList>
    </citation>
    <scope>NUCLEOTIDE SEQUENCE [LARGE SCALE GENOMIC DNA]</scope>
    <source>
        <strain evidence="5 6">JC234</strain>
    </source>
</reference>
<evidence type="ECO:0000256" key="3">
    <source>
        <dbReference type="ARBA" id="ARBA00022723"/>
    </source>
</evidence>
<dbReference type="InterPro" id="IPR051600">
    <property type="entry name" value="Beta-PGM-like"/>
</dbReference>
<dbReference type="SFLD" id="SFLDG01135">
    <property type="entry name" value="C1.5.6:_HAD__Beta-PGM__Phospha"/>
    <property type="match status" value="1"/>
</dbReference>
<name>A0A1C1Z1P8_9HYPH</name>
<evidence type="ECO:0000313" key="5">
    <source>
        <dbReference type="EMBL" id="OCW59664.1"/>
    </source>
</evidence>
<evidence type="ECO:0000313" key="6">
    <source>
        <dbReference type="Proteomes" id="UP000094795"/>
    </source>
</evidence>
<dbReference type="InterPro" id="IPR036412">
    <property type="entry name" value="HAD-like_sf"/>
</dbReference>
<dbReference type="EMBL" id="LQZT01000001">
    <property type="protein sequence ID" value="OCW59664.1"/>
    <property type="molecule type" value="Genomic_DNA"/>
</dbReference>
<dbReference type="SFLD" id="SFLDS00003">
    <property type="entry name" value="Haloacid_Dehalogenase"/>
    <property type="match status" value="1"/>
</dbReference>
<accession>A0A1C1Z1P8</accession>
<organism evidence="5 6">
    <name type="scientific">Hoeflea olei</name>
    <dbReference type="NCBI Taxonomy" id="1480615"/>
    <lineage>
        <taxon>Bacteria</taxon>
        <taxon>Pseudomonadati</taxon>
        <taxon>Pseudomonadota</taxon>
        <taxon>Alphaproteobacteria</taxon>
        <taxon>Hyphomicrobiales</taxon>
        <taxon>Rhizobiaceae</taxon>
        <taxon>Hoeflea</taxon>
    </lineage>
</organism>
<dbReference type="GO" id="GO:0046872">
    <property type="term" value="F:metal ion binding"/>
    <property type="evidence" value="ECO:0007669"/>
    <property type="project" value="UniProtKB-KW"/>
</dbReference>
<dbReference type="GO" id="GO:0003824">
    <property type="term" value="F:catalytic activity"/>
    <property type="evidence" value="ECO:0007669"/>
    <property type="project" value="UniProtKB-ARBA"/>
</dbReference>
<sequence>MARDEPERDKTLTPPTPELIIFDCDGVLIDSEVISARVLIDALVSVGVHVDTAHVQTHFLGRSWAKVAAEIRHSHGYLPGTDFEEKYRSELLARFERELSPTPGIKALLPRLAVKSCVATSSSPKRATRSLELSGLDRFFGARVFTASEVERGKPAPDLFLHAARKMQVDPAACLVIEDSLPGIDAAFNAGMQVLRFTGGSHLSGMSDEALTLGGRVKCFDKWDHFFAMMPDLETSAERRSDERMEK</sequence>
<dbReference type="STRING" id="1480615.AWJ14_10510"/>
<dbReference type="Proteomes" id="UP000094795">
    <property type="component" value="Unassembled WGS sequence"/>
</dbReference>
<gene>
    <name evidence="5" type="ORF">AWJ14_10510</name>
</gene>
<dbReference type="NCBIfam" id="TIGR01509">
    <property type="entry name" value="HAD-SF-IA-v3"/>
    <property type="match status" value="1"/>
</dbReference>
<dbReference type="PANTHER" id="PTHR46193">
    <property type="entry name" value="6-PHOSPHOGLUCONATE PHOSPHATASE"/>
    <property type="match status" value="1"/>
</dbReference>
<dbReference type="InterPro" id="IPR023214">
    <property type="entry name" value="HAD_sf"/>
</dbReference>
<evidence type="ECO:0008006" key="7">
    <source>
        <dbReference type="Google" id="ProtNLM"/>
    </source>
</evidence>
<keyword evidence="6" id="KW-1185">Reference proteome</keyword>
<dbReference type="SUPFAM" id="SSF56784">
    <property type="entry name" value="HAD-like"/>
    <property type="match status" value="1"/>
</dbReference>